<proteinExistence type="predicted"/>
<comment type="caution">
    <text evidence="1">The sequence shown here is derived from an EMBL/GenBank/DDBJ whole genome shotgun (WGS) entry which is preliminary data.</text>
</comment>
<sequence length="1031" mass="111492">MPIIVKNTALAPAPLIVGEKGTLESDNGQTKATFNGGRVTYEAGGYTITITPKDTRYFDPESGLEDVLYDAGQLVPVANRDFHVRSGEAYPEMESYWTLEAGRLKHYMSVRVDLRAPVEILESPWLAAKDILEFSADLRVLADGSEASGDFQAEVLELVDGNGQVVFTLPPVEAWDQNDKVQRMRGRYICSTLTNGRLEVCTSVPYTWLSDPERRYPVIIDPTVVAASGTDALYGGNKIVELSNNWLISAVWNATNARYDFYKSVDSGTTWTTFGSAAYTGIQSGGNLAAFGTRVSLFAAHATGCVLLEFDAATVSSVTSNWRSVVGGLPSGKVEKIVHHAYTSTGNLWLAYAYPDGSNASYVNQIHVFAIKGTADGNGGYLFGTNYRLSSNDNGGYKKDPFVVIRTDDTPTVFFASEYYASNSDYRINQSVWQAASSSFVSVNFVSADYYGRAQRPRVGYNGARYVISWEEATGSTETTQKKISVRTTYSTGTGLYNGLNFSTTIQTLAAPVSNLDCYNAGITADPYAGKFYALYTTYDAASSKYQLVLKTSADGIAWDAAATVLQSDSTNDIKNATVKRTTSRIIAYAWQLGTTGSINSATISINVAPQKPTNLTLPNFDATMAANFSALFTDTPGDYPSAMEVEFYDVSSPSTPVWTIPKTGVPNSLTVTGNVPANKLQNGKTYQWRIRFYDSLGLVSPWSSYSTFKCSTAPSVSLVAIPGGKITTDSYTFQGVYTQAQGAPEQTFRFRLLNASGTSVVQDSGDLVGTANTKTFSGLANGTTYQIEFSATSQDGITATVKSTFSVLYTPPATPIVTATACTITASVKVAWTNPAPTGSQPTVTRNDVYRRKVGETTWRLVATGATTPYIDYTCPAGQHEYGVTGVTIGGAVSDYGRATVNSSFFGQWLIDEANPANSVCFKYNQNGAKIDPGQQPALQETFSQYPRERRGAANYKVGTLAALMETASAEQTVALAERLDAMAASTNTYLLKFASGFIYRVRIKPPKHDVTLGGVRYDVTVDWWEAANV</sequence>
<dbReference type="STRING" id="1157490.EL26_20655"/>
<evidence type="ECO:0000313" key="2">
    <source>
        <dbReference type="Proteomes" id="UP000027931"/>
    </source>
</evidence>
<name>A0A074LGY0_9BACL</name>
<gene>
    <name evidence="1" type="ORF">EL26_20655</name>
</gene>
<dbReference type="Gene3D" id="2.60.40.10">
    <property type="entry name" value="Immunoglobulins"/>
    <property type="match status" value="1"/>
</dbReference>
<dbReference type="AlphaFoldDB" id="A0A074LGY0"/>
<reference evidence="1 2" key="1">
    <citation type="journal article" date="2013" name="Int. J. Syst. Evol. Microbiol.">
        <title>Tumebacillus flagellatus sp. nov., an alpha-amylase/pullulanase-producing bacterium isolated from cassava wastewater.</title>
        <authorList>
            <person name="Wang Q."/>
            <person name="Xie N."/>
            <person name="Qin Y."/>
            <person name="Shen N."/>
            <person name="Zhu J."/>
            <person name="Mi H."/>
            <person name="Huang R."/>
        </authorList>
    </citation>
    <scope>NUCLEOTIDE SEQUENCE [LARGE SCALE GENOMIC DNA]</scope>
    <source>
        <strain evidence="1 2">GST4</strain>
    </source>
</reference>
<dbReference type="EMBL" id="JMIR01000037">
    <property type="protein sequence ID" value="KEO81486.1"/>
    <property type="molecule type" value="Genomic_DNA"/>
</dbReference>
<dbReference type="InterPro" id="IPR036116">
    <property type="entry name" value="FN3_sf"/>
</dbReference>
<accession>A0A074LGY0</accession>
<organism evidence="1 2">
    <name type="scientific">Tumebacillus flagellatus</name>
    <dbReference type="NCBI Taxonomy" id="1157490"/>
    <lineage>
        <taxon>Bacteria</taxon>
        <taxon>Bacillati</taxon>
        <taxon>Bacillota</taxon>
        <taxon>Bacilli</taxon>
        <taxon>Bacillales</taxon>
        <taxon>Alicyclobacillaceae</taxon>
        <taxon>Tumebacillus</taxon>
    </lineage>
</organism>
<evidence type="ECO:0000313" key="1">
    <source>
        <dbReference type="EMBL" id="KEO81486.1"/>
    </source>
</evidence>
<dbReference type="InterPro" id="IPR013783">
    <property type="entry name" value="Ig-like_fold"/>
</dbReference>
<dbReference type="eggNOG" id="ENOG5032D67">
    <property type="taxonomic scope" value="Bacteria"/>
</dbReference>
<dbReference type="Proteomes" id="UP000027931">
    <property type="component" value="Unassembled WGS sequence"/>
</dbReference>
<keyword evidence="2" id="KW-1185">Reference proteome</keyword>
<dbReference type="OrthoDB" id="7820733at2"/>
<dbReference type="SUPFAM" id="SSF49265">
    <property type="entry name" value="Fibronectin type III"/>
    <property type="match status" value="1"/>
</dbReference>
<protein>
    <submittedName>
        <fullName evidence="1">Uncharacterized protein</fullName>
    </submittedName>
</protein>
<dbReference type="RefSeq" id="WP_038093088.1">
    <property type="nucleotide sequence ID" value="NZ_JMIR01000037.1"/>
</dbReference>